<comment type="caution">
    <text evidence="2">The sequence shown here is derived from an EMBL/GenBank/DDBJ whole genome shotgun (WGS) entry which is preliminary data.</text>
</comment>
<feature type="compositionally biased region" description="Gly residues" evidence="1">
    <location>
        <begin position="70"/>
        <end position="80"/>
    </location>
</feature>
<accession>A0A919PE07</accession>
<sequence length="103" mass="9622">MRARRVGGAGSGAAGGSDAVCGAGSGTGAEVVGTGTSAAADVDRDGRAGRDAGWRGEGVDVTGPNLSTGAGAGIRTGGRVGAPPGSRTQVLVAPPFRCLGSVG</sequence>
<organism evidence="2 3">
    <name type="scientific">Cellulomonas pakistanensis</name>
    <dbReference type="NCBI Taxonomy" id="992287"/>
    <lineage>
        <taxon>Bacteria</taxon>
        <taxon>Bacillati</taxon>
        <taxon>Actinomycetota</taxon>
        <taxon>Actinomycetes</taxon>
        <taxon>Micrococcales</taxon>
        <taxon>Cellulomonadaceae</taxon>
        <taxon>Cellulomonas</taxon>
    </lineage>
</organism>
<evidence type="ECO:0000313" key="2">
    <source>
        <dbReference type="EMBL" id="GIG38043.1"/>
    </source>
</evidence>
<name>A0A919PE07_9CELL</name>
<proteinExistence type="predicted"/>
<gene>
    <name evidence="2" type="ORF">Cpa01nite_34240</name>
</gene>
<dbReference type="Proteomes" id="UP000642125">
    <property type="component" value="Unassembled WGS sequence"/>
</dbReference>
<keyword evidence="3" id="KW-1185">Reference proteome</keyword>
<evidence type="ECO:0000313" key="3">
    <source>
        <dbReference type="Proteomes" id="UP000642125"/>
    </source>
</evidence>
<dbReference type="AlphaFoldDB" id="A0A919PE07"/>
<feature type="compositionally biased region" description="Basic and acidic residues" evidence="1">
    <location>
        <begin position="41"/>
        <end position="58"/>
    </location>
</feature>
<protein>
    <submittedName>
        <fullName evidence="2">Uncharacterized protein</fullName>
    </submittedName>
</protein>
<evidence type="ECO:0000256" key="1">
    <source>
        <dbReference type="SAM" id="MobiDB-lite"/>
    </source>
</evidence>
<feature type="region of interest" description="Disordered" evidence="1">
    <location>
        <begin position="1"/>
        <end position="89"/>
    </location>
</feature>
<dbReference type="EMBL" id="BONO01000034">
    <property type="protein sequence ID" value="GIG38043.1"/>
    <property type="molecule type" value="Genomic_DNA"/>
</dbReference>
<reference evidence="2" key="1">
    <citation type="submission" date="2021-01" db="EMBL/GenBank/DDBJ databases">
        <title>Whole genome shotgun sequence of Cellulomonas pakistanensis NBRC 110800.</title>
        <authorList>
            <person name="Komaki H."/>
            <person name="Tamura T."/>
        </authorList>
    </citation>
    <scope>NUCLEOTIDE SEQUENCE</scope>
    <source>
        <strain evidence="2">NBRC 110800</strain>
    </source>
</reference>